<evidence type="ECO:0000256" key="4">
    <source>
        <dbReference type="ARBA" id="ARBA00022777"/>
    </source>
</evidence>
<evidence type="ECO:0000259" key="9">
    <source>
        <dbReference type="PROSITE" id="PS50011"/>
    </source>
</evidence>
<keyword evidence="11" id="KW-1185">Reference proteome</keyword>
<reference evidence="10" key="1">
    <citation type="submission" date="2020-08" db="EMBL/GenBank/DDBJ databases">
        <title>Genome sequencing and assembly of the red palm weevil Rhynchophorus ferrugineus.</title>
        <authorList>
            <person name="Dias G.B."/>
            <person name="Bergman C.M."/>
            <person name="Manee M."/>
        </authorList>
    </citation>
    <scope>NUCLEOTIDE SEQUENCE</scope>
    <source>
        <strain evidence="10">AA-2017</strain>
        <tissue evidence="10">Whole larva</tissue>
    </source>
</reference>
<gene>
    <name evidence="10" type="ORF">GWI33_019241</name>
</gene>
<evidence type="ECO:0000256" key="8">
    <source>
        <dbReference type="SAM" id="MobiDB-lite"/>
    </source>
</evidence>
<dbReference type="Gene3D" id="1.10.510.10">
    <property type="entry name" value="Transferase(Phosphotransferase) domain 1"/>
    <property type="match status" value="1"/>
</dbReference>
<comment type="caution">
    <text evidence="10">The sequence shown here is derived from an EMBL/GenBank/DDBJ whole genome shotgun (WGS) entry which is preliminary data.</text>
</comment>
<evidence type="ECO:0000256" key="7">
    <source>
        <dbReference type="ARBA" id="ARBA00038999"/>
    </source>
</evidence>
<dbReference type="SUPFAM" id="SSF56112">
    <property type="entry name" value="Protein kinase-like (PK-like)"/>
    <property type="match status" value="1"/>
</dbReference>
<dbReference type="GO" id="GO:0016477">
    <property type="term" value="P:cell migration"/>
    <property type="evidence" value="ECO:0007669"/>
    <property type="project" value="UniProtKB-ARBA"/>
</dbReference>
<dbReference type="InterPro" id="IPR011009">
    <property type="entry name" value="Kinase-like_dom_sf"/>
</dbReference>
<dbReference type="PANTHER" id="PTHR48013:SF15">
    <property type="entry name" value="DUAL SPECIFICITY MITOGEN-ACTIVATED PROTEIN KINASE KINASE 4"/>
    <property type="match status" value="1"/>
</dbReference>
<dbReference type="PROSITE" id="PS50011">
    <property type="entry name" value="PROTEIN_KINASE_DOM"/>
    <property type="match status" value="1"/>
</dbReference>
<name>A0A834HYK5_RHYFE</name>
<keyword evidence="2" id="KW-0808">Transferase</keyword>
<dbReference type="PANTHER" id="PTHR48013">
    <property type="entry name" value="DUAL SPECIFICITY MITOGEN-ACTIVATED PROTEIN KINASE KINASE 5-RELATED"/>
    <property type="match status" value="1"/>
</dbReference>
<keyword evidence="4" id="KW-0418">Kinase</keyword>
<dbReference type="GO" id="GO:0010508">
    <property type="term" value="P:positive regulation of autophagy"/>
    <property type="evidence" value="ECO:0007669"/>
    <property type="project" value="UniProtKB-ARBA"/>
</dbReference>
<dbReference type="EMBL" id="JAACXV010014410">
    <property type="protein sequence ID" value="KAF7267535.1"/>
    <property type="molecule type" value="Genomic_DNA"/>
</dbReference>
<evidence type="ECO:0000313" key="10">
    <source>
        <dbReference type="EMBL" id="KAF7267535.1"/>
    </source>
</evidence>
<dbReference type="EC" id="2.7.12.2" evidence="7"/>
<dbReference type="AlphaFoldDB" id="A0A834HYK5"/>
<evidence type="ECO:0000256" key="6">
    <source>
        <dbReference type="ARBA" id="ARBA00038035"/>
    </source>
</evidence>
<comment type="similarity">
    <text evidence="6">Belongs to the protein kinase superfamily. STE Ser/Thr protein kinase family. MAP kinase kinase subfamily.</text>
</comment>
<sequence>MADQNNPAPRKPLLKMDFPQSSNAAPFNFRPLGGAIPSEKLGTASCSNRPKMSLPITAKKDPAINRTPIRQVERSRLREPKLKISHSMNSTGKLQIGGTTYDFTSDDLQDLGEIGRVKRIRSTVDEKEQKQLLMDLDVVMKSNECNYIVQFYGALFKEGDCWIYKRIPEPILGKIALATVKALNYLKEKLKIIHRDVKPSNILLDKKGNIKLCDFGISGQLVDSIAKTKDAGCRPYMAPERIDPQTAKGYDVRSDVWSLGITLMEVATGHFPYKRWSSVFDQLHEVVNGDPPRLTTNHNANTFTSEFVNFVNTCLIKQENQRPKYNKLLQDPFILRAQQEKVDVATYVTEIMDEMANNGISAFTTNQQ</sequence>
<keyword evidence="1" id="KW-0723">Serine/threonine-protein kinase</keyword>
<dbReference type="Pfam" id="PF00069">
    <property type="entry name" value="Pkinase"/>
    <property type="match status" value="1"/>
</dbReference>
<evidence type="ECO:0000256" key="3">
    <source>
        <dbReference type="ARBA" id="ARBA00022741"/>
    </source>
</evidence>
<dbReference type="FunFam" id="1.10.510.10:FF:000090">
    <property type="entry name" value="Dual specificity mitogen-activated protein kinase kinase 4"/>
    <property type="match status" value="1"/>
</dbReference>
<dbReference type="GO" id="GO:0051239">
    <property type="term" value="P:regulation of multicellular organismal process"/>
    <property type="evidence" value="ECO:0007669"/>
    <property type="project" value="UniProtKB-ARBA"/>
</dbReference>
<dbReference type="InterPro" id="IPR008271">
    <property type="entry name" value="Ser/Thr_kinase_AS"/>
</dbReference>
<dbReference type="GO" id="GO:0005524">
    <property type="term" value="F:ATP binding"/>
    <property type="evidence" value="ECO:0007669"/>
    <property type="project" value="UniProtKB-KW"/>
</dbReference>
<feature type="domain" description="Protein kinase" evidence="9">
    <location>
        <begin position="35"/>
        <end position="334"/>
    </location>
</feature>
<dbReference type="GO" id="GO:0005829">
    <property type="term" value="C:cytosol"/>
    <property type="evidence" value="ECO:0007669"/>
    <property type="project" value="UniProtKB-ARBA"/>
</dbReference>
<dbReference type="GO" id="GO:0030707">
    <property type="term" value="P:follicle cell of egg chamber development"/>
    <property type="evidence" value="ECO:0007669"/>
    <property type="project" value="UniProtKB-ARBA"/>
</dbReference>
<dbReference type="FunFam" id="3.30.200.20:FF:000040">
    <property type="entry name" value="Dual specificity mitogen-activated protein kinase kinase"/>
    <property type="match status" value="1"/>
</dbReference>
<accession>A0A834HYK5</accession>
<evidence type="ECO:0000256" key="2">
    <source>
        <dbReference type="ARBA" id="ARBA00022679"/>
    </source>
</evidence>
<evidence type="ECO:0000256" key="5">
    <source>
        <dbReference type="ARBA" id="ARBA00022840"/>
    </source>
</evidence>
<dbReference type="GO" id="GO:0043068">
    <property type="term" value="P:positive regulation of programmed cell death"/>
    <property type="evidence" value="ECO:0007669"/>
    <property type="project" value="UniProtKB-ARBA"/>
</dbReference>
<dbReference type="PROSITE" id="PS00108">
    <property type="entry name" value="PROTEIN_KINASE_ST"/>
    <property type="match status" value="1"/>
</dbReference>
<dbReference type="SMART" id="SM00220">
    <property type="entry name" value="S_TKc"/>
    <property type="match status" value="1"/>
</dbReference>
<organism evidence="10 11">
    <name type="scientific">Rhynchophorus ferrugineus</name>
    <name type="common">Red palm weevil</name>
    <name type="synonym">Curculio ferrugineus</name>
    <dbReference type="NCBI Taxonomy" id="354439"/>
    <lineage>
        <taxon>Eukaryota</taxon>
        <taxon>Metazoa</taxon>
        <taxon>Ecdysozoa</taxon>
        <taxon>Arthropoda</taxon>
        <taxon>Hexapoda</taxon>
        <taxon>Insecta</taxon>
        <taxon>Pterygota</taxon>
        <taxon>Neoptera</taxon>
        <taxon>Endopterygota</taxon>
        <taxon>Coleoptera</taxon>
        <taxon>Polyphaga</taxon>
        <taxon>Cucujiformia</taxon>
        <taxon>Curculionidae</taxon>
        <taxon>Dryophthorinae</taxon>
        <taxon>Rhynchophorus</taxon>
    </lineage>
</organism>
<evidence type="ECO:0000256" key="1">
    <source>
        <dbReference type="ARBA" id="ARBA00022527"/>
    </source>
</evidence>
<protein>
    <recommendedName>
        <fullName evidence="7">mitogen-activated protein kinase kinase</fullName>
        <ecNumber evidence="7">2.7.12.2</ecNumber>
    </recommendedName>
</protein>
<dbReference type="OrthoDB" id="10252354at2759"/>
<dbReference type="Proteomes" id="UP000625711">
    <property type="component" value="Unassembled WGS sequence"/>
</dbReference>
<evidence type="ECO:0000313" key="11">
    <source>
        <dbReference type="Proteomes" id="UP000625711"/>
    </source>
</evidence>
<dbReference type="GO" id="GO:0008545">
    <property type="term" value="F:JUN kinase kinase activity"/>
    <property type="evidence" value="ECO:0007669"/>
    <property type="project" value="TreeGrafter"/>
</dbReference>
<keyword evidence="5" id="KW-0067">ATP-binding</keyword>
<dbReference type="Gene3D" id="6.10.140.2120">
    <property type="match status" value="1"/>
</dbReference>
<dbReference type="GO" id="GO:0004674">
    <property type="term" value="F:protein serine/threonine kinase activity"/>
    <property type="evidence" value="ECO:0007669"/>
    <property type="project" value="UniProtKB-KW"/>
</dbReference>
<dbReference type="InterPro" id="IPR000719">
    <property type="entry name" value="Prot_kinase_dom"/>
</dbReference>
<feature type="region of interest" description="Disordered" evidence="8">
    <location>
        <begin position="1"/>
        <end position="22"/>
    </location>
</feature>
<keyword evidence="3" id="KW-0547">Nucleotide-binding</keyword>
<proteinExistence type="inferred from homology"/>